<evidence type="ECO:0000259" key="2">
    <source>
        <dbReference type="PROSITE" id="PS51462"/>
    </source>
</evidence>
<comment type="caution">
    <text evidence="3">The sequence shown here is derived from an EMBL/GenBank/DDBJ whole genome shotgun (WGS) entry which is preliminary data.</text>
</comment>
<dbReference type="InterPro" id="IPR000086">
    <property type="entry name" value="NUDIX_hydrolase_dom"/>
</dbReference>
<dbReference type="SUPFAM" id="SSF55811">
    <property type="entry name" value="Nudix"/>
    <property type="match status" value="1"/>
</dbReference>
<keyword evidence="4" id="KW-1185">Reference proteome</keyword>
<name>A0A3A1YQS8_9GAMM</name>
<evidence type="ECO:0000256" key="1">
    <source>
        <dbReference type="ARBA" id="ARBA00022801"/>
    </source>
</evidence>
<organism evidence="3 4">
    <name type="scientific">Psittacicella hinzii</name>
    <dbReference type="NCBI Taxonomy" id="2028575"/>
    <lineage>
        <taxon>Bacteria</taxon>
        <taxon>Pseudomonadati</taxon>
        <taxon>Pseudomonadota</taxon>
        <taxon>Gammaproteobacteria</taxon>
        <taxon>Pasteurellales</taxon>
        <taxon>Psittacicellaceae</taxon>
        <taxon>Psittacicella</taxon>
    </lineage>
</organism>
<dbReference type="GO" id="GO:0019693">
    <property type="term" value="P:ribose phosphate metabolic process"/>
    <property type="evidence" value="ECO:0007669"/>
    <property type="project" value="TreeGrafter"/>
</dbReference>
<dbReference type="Pfam" id="PF00293">
    <property type="entry name" value="NUDIX"/>
    <property type="match status" value="1"/>
</dbReference>
<dbReference type="GO" id="GO:0005829">
    <property type="term" value="C:cytosol"/>
    <property type="evidence" value="ECO:0007669"/>
    <property type="project" value="TreeGrafter"/>
</dbReference>
<evidence type="ECO:0000313" key="4">
    <source>
        <dbReference type="Proteomes" id="UP000265916"/>
    </source>
</evidence>
<dbReference type="Gene3D" id="3.90.79.10">
    <property type="entry name" value="Nucleoside Triphosphate Pyrophosphohydrolase"/>
    <property type="match status" value="1"/>
</dbReference>
<dbReference type="InterPro" id="IPR015797">
    <property type="entry name" value="NUDIX_hydrolase-like_dom_sf"/>
</dbReference>
<dbReference type="EMBL" id="NRJG01000035">
    <property type="protein sequence ID" value="RIY39300.1"/>
    <property type="molecule type" value="Genomic_DNA"/>
</dbReference>
<dbReference type="GO" id="GO:0019144">
    <property type="term" value="F:ADP-sugar diphosphatase activity"/>
    <property type="evidence" value="ECO:0007669"/>
    <property type="project" value="TreeGrafter"/>
</dbReference>
<feature type="domain" description="Nudix hydrolase" evidence="2">
    <location>
        <begin position="43"/>
        <end position="174"/>
    </location>
</feature>
<dbReference type="Proteomes" id="UP000265916">
    <property type="component" value="Unassembled WGS sequence"/>
</dbReference>
<dbReference type="PANTHER" id="PTHR11839:SF12">
    <property type="entry name" value="ADP COMPOUNDS HYDROLASE NUDE"/>
    <property type="match status" value="1"/>
</dbReference>
<dbReference type="GO" id="GO:0006753">
    <property type="term" value="P:nucleoside phosphate metabolic process"/>
    <property type="evidence" value="ECO:0007669"/>
    <property type="project" value="TreeGrafter"/>
</dbReference>
<keyword evidence="1" id="KW-0378">Hydrolase</keyword>
<dbReference type="RefSeq" id="WP_119530467.1">
    <property type="nucleotide sequence ID" value="NZ_JBHSSP010000002.1"/>
</dbReference>
<dbReference type="PANTHER" id="PTHR11839">
    <property type="entry name" value="UDP/ADP-SUGAR PYROPHOSPHATASE"/>
    <property type="match status" value="1"/>
</dbReference>
<reference evidence="3 4" key="1">
    <citation type="submission" date="2017-08" db="EMBL/GenBank/DDBJ databases">
        <title>Reclassification of Bisgaard taxon 37 and 44.</title>
        <authorList>
            <person name="Christensen H."/>
        </authorList>
    </citation>
    <scope>NUCLEOTIDE SEQUENCE [LARGE SCALE GENOMIC DNA]</scope>
    <source>
        <strain evidence="3 4">111</strain>
    </source>
</reference>
<dbReference type="OrthoDB" id="9806150at2"/>
<evidence type="ECO:0000313" key="3">
    <source>
        <dbReference type="EMBL" id="RIY39300.1"/>
    </source>
</evidence>
<protein>
    <recommendedName>
        <fullName evidence="2">Nudix hydrolase domain-containing protein</fullName>
    </recommendedName>
</protein>
<proteinExistence type="predicted"/>
<accession>A0A3A1YQS8</accession>
<sequence length="186" mass="20581">MTKKPMPKVAAPYTLGKLGIFTVESLDIEFSNGAERTYYRLASRNDAVTVLAIYQEQLVMVREFAAGTLKYQFGFVKGGMEQGETPEQAAIRELAEEASFKAGKATLLSSTFSSPSYGTGKHHIVLVEGLEPLAEPIPGDEPESLEISFWPVSQVSELFKQENFTDVYARLAVYELQAHLVKTKHS</sequence>
<gene>
    <name evidence="3" type="ORF">CKF58_02345</name>
</gene>
<dbReference type="PROSITE" id="PS51462">
    <property type="entry name" value="NUDIX"/>
    <property type="match status" value="1"/>
</dbReference>
<dbReference type="AlphaFoldDB" id="A0A3A1YQS8"/>